<dbReference type="SUPFAM" id="SSF158472">
    <property type="entry name" value="HAMP domain-like"/>
    <property type="match status" value="1"/>
</dbReference>
<reference evidence="9 10" key="1">
    <citation type="submission" date="2016-10" db="EMBL/GenBank/DDBJ databases">
        <authorList>
            <person name="de Groot N.N."/>
        </authorList>
    </citation>
    <scope>NUCLEOTIDE SEQUENCE [LARGE SCALE GENOMIC DNA]</scope>
    <source>
        <strain evidence="9 10">CGMCC 1.9157</strain>
    </source>
</reference>
<dbReference type="Gene3D" id="6.10.340.10">
    <property type="match status" value="1"/>
</dbReference>
<gene>
    <name evidence="9" type="ORF">SAMN04488056_111162</name>
</gene>
<feature type="domain" description="HBM" evidence="8">
    <location>
        <begin position="72"/>
        <end position="312"/>
    </location>
</feature>
<dbReference type="SMART" id="SM00304">
    <property type="entry name" value="HAMP"/>
    <property type="match status" value="1"/>
</dbReference>
<keyword evidence="5" id="KW-0472">Membrane</keyword>
<dbReference type="GO" id="GO:0007165">
    <property type="term" value="P:signal transduction"/>
    <property type="evidence" value="ECO:0007669"/>
    <property type="project" value="UniProtKB-KW"/>
</dbReference>
<evidence type="ECO:0000256" key="5">
    <source>
        <dbReference type="SAM" id="Phobius"/>
    </source>
</evidence>
<evidence type="ECO:0000256" key="2">
    <source>
        <dbReference type="ARBA" id="ARBA00029447"/>
    </source>
</evidence>
<keyword evidence="5" id="KW-0812">Transmembrane</keyword>
<dbReference type="InterPro" id="IPR004089">
    <property type="entry name" value="MCPsignal_dom"/>
</dbReference>
<sequence>MTTNEEITDLAGGRGRKKGRKASKPMHWLKRLKIGHRIFLGFLVVIAVLNGVSFFAGQALNRLDTSFEKYGDFAGDSIIATQLQTQLVDLQLSAREYLSQPSKKNVDRFKQRYADLRQLLATANDEIQDPERVKLLESIDFNVEDYDIGFDTLVALMNKRNELVNKTLAEISDDIDTKIDAIDSTIANSLDLGLSIYAVDIRESMLLARVNLMKFIDDGKEDSLAAASNHLDALRSAVRKIRDATVNEDLKTGLIRLSSRVDDYKSMMASLQNTIAERNMVREQTLDTRATEILKASREIVSTVSSDSDAVEASVKSNFESTTKMLVLATILSVLVGIGCALLISRGITKPLLAITVAMKQLASGQLDLDVPGKERGDEIGEMSAALEVFKQNALRTKELEQTQEENQRRAEVEKRAMMGKMADDFNEHIGGIIDTVSNASEELSSNAQAMADVSEQTEKQVSEASVASAQTSGNVQTVATATEEMTSTIGEISLQVQQASGSARDAVTKVDATNQMMEMLAHNSNKIGEVVEMISKIAEQTNLLALNATIESARAGEAGKGFAVVAGEVKALAGQTAKATDEIALQINEIQTATEKASLSMHDVSQVIQKLDEFTATIASAMEQQNSATSEISSSIHQAAQGTEVVDNSINSVSKASQEASQASSHVMVAARELAKQSDFLKSEVQSFIAHVREG</sequence>
<evidence type="ECO:0000256" key="1">
    <source>
        <dbReference type="ARBA" id="ARBA00023224"/>
    </source>
</evidence>
<dbReference type="PROSITE" id="PS51753">
    <property type="entry name" value="HBM"/>
    <property type="match status" value="1"/>
</dbReference>
<dbReference type="PANTHER" id="PTHR32089:SF112">
    <property type="entry name" value="LYSOZYME-LIKE PROTEIN-RELATED"/>
    <property type="match status" value="1"/>
</dbReference>
<keyword evidence="1 3" id="KW-0807">Transducer</keyword>
<evidence type="ECO:0000313" key="9">
    <source>
        <dbReference type="EMBL" id="SFO72199.1"/>
    </source>
</evidence>
<dbReference type="Pfam" id="PF00015">
    <property type="entry name" value="MCPsignal"/>
    <property type="match status" value="1"/>
</dbReference>
<evidence type="ECO:0000256" key="4">
    <source>
        <dbReference type="SAM" id="MobiDB-lite"/>
    </source>
</evidence>
<keyword evidence="10" id="KW-1185">Reference proteome</keyword>
<dbReference type="Proteomes" id="UP000199236">
    <property type="component" value="Unassembled WGS sequence"/>
</dbReference>
<dbReference type="RefSeq" id="WP_090074652.1">
    <property type="nucleotide sequence ID" value="NZ_FOVR01000011.1"/>
</dbReference>
<dbReference type="SUPFAM" id="SSF58104">
    <property type="entry name" value="Methyl-accepting chemotaxis protein (MCP) signaling domain"/>
    <property type="match status" value="1"/>
</dbReference>
<accession>A0A1I5JHQ1</accession>
<dbReference type="Pfam" id="PF00672">
    <property type="entry name" value="HAMP"/>
    <property type="match status" value="1"/>
</dbReference>
<dbReference type="AlphaFoldDB" id="A0A1I5JHQ1"/>
<dbReference type="SMART" id="SM00283">
    <property type="entry name" value="MA"/>
    <property type="match status" value="1"/>
</dbReference>
<feature type="domain" description="Methyl-accepting transducer" evidence="6">
    <location>
        <begin position="433"/>
        <end position="676"/>
    </location>
</feature>
<name>A0A1I5JHQ1_9HYPH</name>
<feature type="transmembrane region" description="Helical" evidence="5">
    <location>
        <begin position="38"/>
        <end position="60"/>
    </location>
</feature>
<dbReference type="STRING" id="655353.SAMN04488056_111162"/>
<dbReference type="Gene3D" id="1.10.287.950">
    <property type="entry name" value="Methyl-accepting chemotaxis protein"/>
    <property type="match status" value="1"/>
</dbReference>
<evidence type="ECO:0000259" key="7">
    <source>
        <dbReference type="PROSITE" id="PS50885"/>
    </source>
</evidence>
<dbReference type="GO" id="GO:0016020">
    <property type="term" value="C:membrane"/>
    <property type="evidence" value="ECO:0007669"/>
    <property type="project" value="InterPro"/>
</dbReference>
<dbReference type="OrthoDB" id="3378718at2"/>
<keyword evidence="5" id="KW-1133">Transmembrane helix</keyword>
<dbReference type="InterPro" id="IPR003660">
    <property type="entry name" value="HAMP_dom"/>
</dbReference>
<evidence type="ECO:0000259" key="6">
    <source>
        <dbReference type="PROSITE" id="PS50111"/>
    </source>
</evidence>
<feature type="domain" description="HAMP" evidence="7">
    <location>
        <begin position="346"/>
        <end position="399"/>
    </location>
</feature>
<evidence type="ECO:0000259" key="8">
    <source>
        <dbReference type="PROSITE" id="PS51753"/>
    </source>
</evidence>
<feature type="region of interest" description="Disordered" evidence="4">
    <location>
        <begin position="1"/>
        <end position="22"/>
    </location>
</feature>
<dbReference type="SMART" id="SM01358">
    <property type="entry name" value="HBM"/>
    <property type="match status" value="1"/>
</dbReference>
<comment type="similarity">
    <text evidence="2">Belongs to the methyl-accepting chemotaxis (MCP) protein family.</text>
</comment>
<evidence type="ECO:0000256" key="3">
    <source>
        <dbReference type="PROSITE-ProRule" id="PRU00284"/>
    </source>
</evidence>
<proteinExistence type="inferred from homology"/>
<feature type="transmembrane region" description="Helical" evidence="5">
    <location>
        <begin position="325"/>
        <end position="344"/>
    </location>
</feature>
<dbReference type="PROSITE" id="PS50111">
    <property type="entry name" value="CHEMOTAXIS_TRANSDUC_2"/>
    <property type="match status" value="1"/>
</dbReference>
<dbReference type="Pfam" id="PF16591">
    <property type="entry name" value="HBM"/>
    <property type="match status" value="1"/>
</dbReference>
<dbReference type="EMBL" id="FOVR01000011">
    <property type="protein sequence ID" value="SFO72199.1"/>
    <property type="molecule type" value="Genomic_DNA"/>
</dbReference>
<evidence type="ECO:0000313" key="10">
    <source>
        <dbReference type="Proteomes" id="UP000199236"/>
    </source>
</evidence>
<dbReference type="PANTHER" id="PTHR32089">
    <property type="entry name" value="METHYL-ACCEPTING CHEMOTAXIS PROTEIN MCPB"/>
    <property type="match status" value="1"/>
</dbReference>
<dbReference type="PROSITE" id="PS50885">
    <property type="entry name" value="HAMP"/>
    <property type="match status" value="1"/>
</dbReference>
<organism evidence="9 10">
    <name type="scientific">Cohaesibacter marisflavi</name>
    <dbReference type="NCBI Taxonomy" id="655353"/>
    <lineage>
        <taxon>Bacteria</taxon>
        <taxon>Pseudomonadati</taxon>
        <taxon>Pseudomonadota</taxon>
        <taxon>Alphaproteobacteria</taxon>
        <taxon>Hyphomicrobiales</taxon>
        <taxon>Cohaesibacteraceae</taxon>
    </lineage>
</organism>
<dbReference type="CDD" id="cd06225">
    <property type="entry name" value="HAMP"/>
    <property type="match status" value="1"/>
</dbReference>
<dbReference type="InterPro" id="IPR032255">
    <property type="entry name" value="HBM"/>
</dbReference>
<protein>
    <submittedName>
        <fullName evidence="9">Methyl-accepting chemotaxis protein</fullName>
    </submittedName>
</protein>